<gene>
    <name evidence="5" type="ORF">MMA15_04555</name>
</gene>
<evidence type="ECO:0000313" key="6">
    <source>
        <dbReference type="Proteomes" id="UP001166784"/>
    </source>
</evidence>
<name>A0ABS9STW6_9ACTN</name>
<evidence type="ECO:0000256" key="4">
    <source>
        <dbReference type="SAM" id="MobiDB-lite"/>
    </source>
</evidence>
<dbReference type="CDD" id="cd02440">
    <property type="entry name" value="AdoMet_MTases"/>
    <property type="match status" value="1"/>
</dbReference>
<dbReference type="GO" id="GO:0032259">
    <property type="term" value="P:methylation"/>
    <property type="evidence" value="ECO:0007669"/>
    <property type="project" value="UniProtKB-KW"/>
</dbReference>
<keyword evidence="3" id="KW-0949">S-adenosyl-L-methionine</keyword>
<dbReference type="EMBL" id="JAKWJU010000002">
    <property type="protein sequence ID" value="MCH6159714.1"/>
    <property type="molecule type" value="Genomic_DNA"/>
</dbReference>
<dbReference type="PANTHER" id="PTHR43464">
    <property type="entry name" value="METHYLTRANSFERASE"/>
    <property type="match status" value="1"/>
</dbReference>
<accession>A0ABS9STW6</accession>
<evidence type="ECO:0000313" key="5">
    <source>
        <dbReference type="EMBL" id="MCH6159714.1"/>
    </source>
</evidence>
<proteinExistence type="predicted"/>
<dbReference type="Gene3D" id="3.40.50.150">
    <property type="entry name" value="Vaccinia Virus protein VP39"/>
    <property type="match status" value="1"/>
</dbReference>
<dbReference type="Proteomes" id="UP001166784">
    <property type="component" value="Unassembled WGS sequence"/>
</dbReference>
<sequence length="232" mass="24957">MARDFNGHYHPLLLKQVPDGARTALDVGCGTGGFARLLARHGLDVDGVDRDAGVIEAARAAGSASGTDAGPDPGRGPRRNPEPGTGPSPRFRQADVRADQLPDGHYDFISCIASLHHMPFDTVLTLRKALAPGGVLAVLGLCPARTPADFVCAVPALALLTTQRLLHRRRPQAAVQVPMVWPPPMSYAQTRAEAARLLPGSTLRRLLWWRYLLVYRADGTNGPEREGRRGSP</sequence>
<keyword evidence="2" id="KW-0808">Transferase</keyword>
<dbReference type="PANTHER" id="PTHR43464:SF19">
    <property type="entry name" value="UBIQUINONE BIOSYNTHESIS O-METHYLTRANSFERASE, MITOCHONDRIAL"/>
    <property type="match status" value="1"/>
</dbReference>
<evidence type="ECO:0000256" key="3">
    <source>
        <dbReference type="ARBA" id="ARBA00022691"/>
    </source>
</evidence>
<keyword evidence="6" id="KW-1185">Reference proteome</keyword>
<evidence type="ECO:0000256" key="1">
    <source>
        <dbReference type="ARBA" id="ARBA00022603"/>
    </source>
</evidence>
<reference evidence="5" key="1">
    <citation type="submission" date="2022-03" db="EMBL/GenBank/DDBJ databases">
        <authorList>
            <person name="Santos J.D.N."/>
            <person name="Kallscheuer N."/>
            <person name="Jogler C."/>
            <person name="Lage O.M."/>
        </authorList>
    </citation>
    <scope>NUCLEOTIDE SEQUENCE</scope>
    <source>
        <strain evidence="5">M600PL45_2</strain>
    </source>
</reference>
<reference evidence="5" key="2">
    <citation type="journal article" date="2023" name="Int. J. Syst. Evol. Microbiol.">
        <title>Streptomyces marispadix sp. nov., isolated from marine beach sediment of the Northern Coast of Portugal.</title>
        <authorList>
            <person name="dos Santos J.D.N."/>
            <person name="Vitorino I.R."/>
            <person name="Kallscheuer N."/>
            <person name="Srivastava A."/>
            <person name="Krautwurst S."/>
            <person name="Marz M."/>
            <person name="Jogler C."/>
            <person name="Lobo Da Cunha A."/>
            <person name="Catita J."/>
            <person name="Goncalves H."/>
            <person name="Gonzalez I."/>
            <person name="Reyes F."/>
            <person name="Lage O.M."/>
        </authorList>
    </citation>
    <scope>NUCLEOTIDE SEQUENCE</scope>
    <source>
        <strain evidence="5">M600PL45_2</strain>
    </source>
</reference>
<dbReference type="RefSeq" id="WP_241057675.1">
    <property type="nucleotide sequence ID" value="NZ_JAKWJU010000002.1"/>
</dbReference>
<feature type="region of interest" description="Disordered" evidence="4">
    <location>
        <begin position="59"/>
        <end position="92"/>
    </location>
</feature>
<protein>
    <submittedName>
        <fullName evidence="5">Class I SAM-dependent methyltransferase</fullName>
    </submittedName>
</protein>
<dbReference type="InterPro" id="IPR029063">
    <property type="entry name" value="SAM-dependent_MTases_sf"/>
</dbReference>
<evidence type="ECO:0000256" key="2">
    <source>
        <dbReference type="ARBA" id="ARBA00022679"/>
    </source>
</evidence>
<organism evidence="5 6">
    <name type="scientific">Streptomyces marispadix</name>
    <dbReference type="NCBI Taxonomy" id="2922868"/>
    <lineage>
        <taxon>Bacteria</taxon>
        <taxon>Bacillati</taxon>
        <taxon>Actinomycetota</taxon>
        <taxon>Actinomycetes</taxon>
        <taxon>Kitasatosporales</taxon>
        <taxon>Streptomycetaceae</taxon>
        <taxon>Streptomyces</taxon>
    </lineage>
</organism>
<dbReference type="GO" id="GO:0008168">
    <property type="term" value="F:methyltransferase activity"/>
    <property type="evidence" value="ECO:0007669"/>
    <property type="project" value="UniProtKB-KW"/>
</dbReference>
<dbReference type="Pfam" id="PF13489">
    <property type="entry name" value="Methyltransf_23"/>
    <property type="match status" value="1"/>
</dbReference>
<dbReference type="SUPFAM" id="SSF53335">
    <property type="entry name" value="S-adenosyl-L-methionine-dependent methyltransferases"/>
    <property type="match status" value="1"/>
</dbReference>
<keyword evidence="1 5" id="KW-0489">Methyltransferase</keyword>
<comment type="caution">
    <text evidence="5">The sequence shown here is derived from an EMBL/GenBank/DDBJ whole genome shotgun (WGS) entry which is preliminary data.</text>
</comment>